<evidence type="ECO:0000313" key="4">
    <source>
        <dbReference type="EMBL" id="GEK18285.1"/>
    </source>
</evidence>
<dbReference type="InterPro" id="IPR002347">
    <property type="entry name" value="SDR_fam"/>
</dbReference>
<protein>
    <submittedName>
        <fullName evidence="4">Dehydrogenase</fullName>
    </submittedName>
</protein>
<evidence type="ECO:0000256" key="2">
    <source>
        <dbReference type="ARBA" id="ARBA00023002"/>
    </source>
</evidence>
<dbReference type="EMBL" id="BJUA01000009">
    <property type="protein sequence ID" value="GEK18285.1"/>
    <property type="molecule type" value="Genomic_DNA"/>
</dbReference>
<dbReference type="Pfam" id="PF13561">
    <property type="entry name" value="adh_short_C2"/>
    <property type="match status" value="1"/>
</dbReference>
<feature type="domain" description="Ketoreductase" evidence="3">
    <location>
        <begin position="8"/>
        <end position="188"/>
    </location>
</feature>
<dbReference type="SUPFAM" id="SSF51735">
    <property type="entry name" value="NAD(P)-binding Rossmann-fold domains"/>
    <property type="match status" value="1"/>
</dbReference>
<organism evidence="4 5">
    <name type="scientific">Cellulomonas persica</name>
    <dbReference type="NCBI Taxonomy" id="76861"/>
    <lineage>
        <taxon>Bacteria</taxon>
        <taxon>Bacillati</taxon>
        <taxon>Actinomycetota</taxon>
        <taxon>Actinomycetes</taxon>
        <taxon>Micrococcales</taxon>
        <taxon>Cellulomonadaceae</taxon>
        <taxon>Cellulomonas</taxon>
    </lineage>
</organism>
<dbReference type="InterPro" id="IPR036291">
    <property type="entry name" value="NAD(P)-bd_dom_sf"/>
</dbReference>
<dbReference type="PANTHER" id="PTHR45024">
    <property type="entry name" value="DEHYDROGENASES, SHORT CHAIN"/>
    <property type="match status" value="1"/>
</dbReference>
<evidence type="ECO:0000259" key="3">
    <source>
        <dbReference type="SMART" id="SM00822"/>
    </source>
</evidence>
<dbReference type="InterPro" id="IPR057326">
    <property type="entry name" value="KR_dom"/>
</dbReference>
<sequence>MSIDLTGKSAIVTGSGQGLGRAYARALAAAGAGVVVNDVNGDAAQETVDAIVAGGGRAVAVIAPVGPAETADALVAAAVEAFGGLDVLVTNAGVLRDRVLWKTTDDDFDTVIATHLRGTFTCARAAAVHLREQGRGGRIVLVGSPAGQHGNFGQTSYAAAKAGIVAMARTWSLELARAGITVNAVVPTAITAMTATIPLYAGVAAAYSRGEPLPQVVRQEHALGGPEDVAPLVVWLASDASAAVTGQAIGIGGDKLSLYTVPREVGVTFREGGWDADAIDEAWETTFASYLQPSGIALPPLDLPAEPLAT</sequence>
<keyword evidence="5" id="KW-1185">Reference proteome</keyword>
<dbReference type="FunFam" id="3.40.50.720:FF:000084">
    <property type="entry name" value="Short-chain dehydrogenase reductase"/>
    <property type="match status" value="1"/>
</dbReference>
<dbReference type="PANTHER" id="PTHR45024:SF2">
    <property type="entry name" value="SCP2 DOMAIN-CONTAINING PROTEIN"/>
    <property type="match status" value="1"/>
</dbReference>
<dbReference type="InterPro" id="IPR020904">
    <property type="entry name" value="Sc_DH/Rdtase_CS"/>
</dbReference>
<comment type="similarity">
    <text evidence="1">Belongs to the short-chain dehydrogenases/reductases (SDR) family.</text>
</comment>
<evidence type="ECO:0000313" key="5">
    <source>
        <dbReference type="Proteomes" id="UP000321386"/>
    </source>
</evidence>
<dbReference type="SMART" id="SM00822">
    <property type="entry name" value="PKS_KR"/>
    <property type="match status" value="1"/>
</dbReference>
<comment type="caution">
    <text evidence="4">The sequence shown here is derived from an EMBL/GenBank/DDBJ whole genome shotgun (WGS) entry which is preliminary data.</text>
</comment>
<evidence type="ECO:0000256" key="1">
    <source>
        <dbReference type="ARBA" id="ARBA00006484"/>
    </source>
</evidence>
<dbReference type="PROSITE" id="PS00061">
    <property type="entry name" value="ADH_SHORT"/>
    <property type="match status" value="1"/>
</dbReference>
<dbReference type="PRINTS" id="PR00080">
    <property type="entry name" value="SDRFAMILY"/>
</dbReference>
<keyword evidence="2" id="KW-0560">Oxidoreductase</keyword>
<gene>
    <name evidence="4" type="ORF">CPE01_20180</name>
</gene>
<dbReference type="AlphaFoldDB" id="A0A510UZN3"/>
<accession>A0A510UZN3</accession>
<reference evidence="4 5" key="1">
    <citation type="submission" date="2019-07" db="EMBL/GenBank/DDBJ databases">
        <title>Whole genome shotgun sequence of Cellulomonas persica NBRC 101101.</title>
        <authorList>
            <person name="Hosoyama A."/>
            <person name="Uohara A."/>
            <person name="Ohji S."/>
            <person name="Ichikawa N."/>
        </authorList>
    </citation>
    <scope>NUCLEOTIDE SEQUENCE [LARGE SCALE GENOMIC DNA]</scope>
    <source>
        <strain evidence="4 5">NBRC 101101</strain>
    </source>
</reference>
<name>A0A510UZN3_9CELL</name>
<proteinExistence type="inferred from homology"/>
<dbReference type="Proteomes" id="UP000321386">
    <property type="component" value="Unassembled WGS sequence"/>
</dbReference>
<dbReference type="PRINTS" id="PR00081">
    <property type="entry name" value="GDHRDH"/>
</dbReference>
<dbReference type="Gene3D" id="3.40.50.720">
    <property type="entry name" value="NAD(P)-binding Rossmann-like Domain"/>
    <property type="match status" value="1"/>
</dbReference>
<dbReference type="GO" id="GO:0016491">
    <property type="term" value="F:oxidoreductase activity"/>
    <property type="evidence" value="ECO:0007669"/>
    <property type="project" value="UniProtKB-KW"/>
</dbReference>
<dbReference type="InterPro" id="IPR051687">
    <property type="entry name" value="Peroxisomal_Beta-Oxidation"/>
</dbReference>